<dbReference type="PROSITE" id="PS50043">
    <property type="entry name" value="HTH_LUXR_2"/>
    <property type="match status" value="1"/>
</dbReference>
<comment type="caution">
    <text evidence="5">The sequence shown here is derived from an EMBL/GenBank/DDBJ whole genome shotgun (WGS) entry which is preliminary data.</text>
</comment>
<dbReference type="Proteomes" id="UP001595851">
    <property type="component" value="Unassembled WGS sequence"/>
</dbReference>
<dbReference type="EMBL" id="JBHSBI010000006">
    <property type="protein sequence ID" value="MFC4008534.1"/>
    <property type="molecule type" value="Genomic_DNA"/>
</dbReference>
<evidence type="ECO:0000313" key="6">
    <source>
        <dbReference type="Proteomes" id="UP001595851"/>
    </source>
</evidence>
<reference evidence="6" key="1">
    <citation type="journal article" date="2019" name="Int. J. Syst. Evol. Microbiol.">
        <title>The Global Catalogue of Microorganisms (GCM) 10K type strain sequencing project: providing services to taxonomists for standard genome sequencing and annotation.</title>
        <authorList>
            <consortium name="The Broad Institute Genomics Platform"/>
            <consortium name="The Broad Institute Genome Sequencing Center for Infectious Disease"/>
            <person name="Wu L."/>
            <person name="Ma J."/>
        </authorList>
    </citation>
    <scope>NUCLEOTIDE SEQUENCE [LARGE SCALE GENOMIC DNA]</scope>
    <source>
        <strain evidence="6">TBRC 1276</strain>
    </source>
</reference>
<keyword evidence="2" id="KW-0238">DNA-binding</keyword>
<dbReference type="Pfam" id="PF00196">
    <property type="entry name" value="GerE"/>
    <property type="match status" value="1"/>
</dbReference>
<keyword evidence="1" id="KW-0805">Transcription regulation</keyword>
<keyword evidence="3" id="KW-0804">Transcription</keyword>
<organism evidence="5 6">
    <name type="scientific">Nonomuraea purpurea</name>
    <dbReference type="NCBI Taxonomy" id="1849276"/>
    <lineage>
        <taxon>Bacteria</taxon>
        <taxon>Bacillati</taxon>
        <taxon>Actinomycetota</taxon>
        <taxon>Actinomycetes</taxon>
        <taxon>Streptosporangiales</taxon>
        <taxon>Streptosporangiaceae</taxon>
        <taxon>Nonomuraea</taxon>
    </lineage>
</organism>
<protein>
    <submittedName>
        <fullName evidence="5">Response regulator transcription factor</fullName>
    </submittedName>
</protein>
<evidence type="ECO:0000256" key="3">
    <source>
        <dbReference type="ARBA" id="ARBA00023163"/>
    </source>
</evidence>
<evidence type="ECO:0000256" key="2">
    <source>
        <dbReference type="ARBA" id="ARBA00023125"/>
    </source>
</evidence>
<name>A0ABV8G8M4_9ACTN</name>
<dbReference type="RefSeq" id="WP_379528593.1">
    <property type="nucleotide sequence ID" value="NZ_JBHSBI010000006.1"/>
</dbReference>
<dbReference type="Gene3D" id="1.10.10.10">
    <property type="entry name" value="Winged helix-like DNA-binding domain superfamily/Winged helix DNA-binding domain"/>
    <property type="match status" value="1"/>
</dbReference>
<dbReference type="InterPro" id="IPR000792">
    <property type="entry name" value="Tscrpt_reg_LuxR_C"/>
</dbReference>
<dbReference type="PANTHER" id="PTHR44688:SF16">
    <property type="entry name" value="DNA-BINDING TRANSCRIPTIONAL ACTIVATOR DEVR_DOSR"/>
    <property type="match status" value="1"/>
</dbReference>
<evidence type="ECO:0000259" key="4">
    <source>
        <dbReference type="PROSITE" id="PS50043"/>
    </source>
</evidence>
<dbReference type="CDD" id="cd06170">
    <property type="entry name" value="LuxR_C_like"/>
    <property type="match status" value="1"/>
</dbReference>
<sequence length="190" mass="20622">MEDNVPQTTIGYTVVVNLEEQYADVPGESGTGYAIRVLVDGARSMETGAPLTAAAWYRAALGLLADAPEHQGLRPGLLLALARSHARAGELPECRATLAQLHAPDTPGQNRPYQVSQREFEIATLVTEGRTNHQIARQLMVSHKTVETHLARIFAKVAVSSRAELAGLVGRARIVARPRRKTRAETDVAR</sequence>
<dbReference type="PROSITE" id="PS00622">
    <property type="entry name" value="HTH_LUXR_1"/>
    <property type="match status" value="1"/>
</dbReference>
<dbReference type="InterPro" id="IPR016032">
    <property type="entry name" value="Sig_transdc_resp-reg_C-effctor"/>
</dbReference>
<dbReference type="InterPro" id="IPR036388">
    <property type="entry name" value="WH-like_DNA-bd_sf"/>
</dbReference>
<dbReference type="PRINTS" id="PR00038">
    <property type="entry name" value="HTHLUXR"/>
</dbReference>
<accession>A0ABV8G8M4</accession>
<dbReference type="SUPFAM" id="SSF46894">
    <property type="entry name" value="C-terminal effector domain of the bipartite response regulators"/>
    <property type="match status" value="1"/>
</dbReference>
<evidence type="ECO:0000313" key="5">
    <source>
        <dbReference type="EMBL" id="MFC4008534.1"/>
    </source>
</evidence>
<dbReference type="SMART" id="SM00421">
    <property type="entry name" value="HTH_LUXR"/>
    <property type="match status" value="1"/>
</dbReference>
<evidence type="ECO:0000256" key="1">
    <source>
        <dbReference type="ARBA" id="ARBA00023015"/>
    </source>
</evidence>
<gene>
    <name evidence="5" type="ORF">ACFOY2_14985</name>
</gene>
<proteinExistence type="predicted"/>
<keyword evidence="6" id="KW-1185">Reference proteome</keyword>
<dbReference type="PANTHER" id="PTHR44688">
    <property type="entry name" value="DNA-BINDING TRANSCRIPTIONAL ACTIVATOR DEVR_DOSR"/>
    <property type="match status" value="1"/>
</dbReference>
<feature type="domain" description="HTH luxR-type" evidence="4">
    <location>
        <begin position="108"/>
        <end position="173"/>
    </location>
</feature>